<evidence type="ECO:0000259" key="2">
    <source>
        <dbReference type="Pfam" id="PF20151"/>
    </source>
</evidence>
<feature type="domain" description="DUF6533" evidence="2">
    <location>
        <begin position="250"/>
        <end position="289"/>
    </location>
</feature>
<evidence type="ECO:0000313" key="4">
    <source>
        <dbReference type="Proteomes" id="UP000290288"/>
    </source>
</evidence>
<keyword evidence="1" id="KW-0812">Transmembrane</keyword>
<dbReference type="InterPro" id="IPR045340">
    <property type="entry name" value="DUF6533"/>
</dbReference>
<dbReference type="OrthoDB" id="3350812at2759"/>
<dbReference type="Proteomes" id="UP000290288">
    <property type="component" value="Unassembled WGS sequence"/>
</dbReference>
<dbReference type="AlphaFoldDB" id="A0A4Q2D1F5"/>
<comment type="caution">
    <text evidence="3">The sequence shown here is derived from an EMBL/GenBank/DDBJ whole genome shotgun (WGS) entry which is preliminary data.</text>
</comment>
<feature type="transmembrane region" description="Helical" evidence="1">
    <location>
        <begin position="115"/>
        <end position="135"/>
    </location>
</feature>
<feature type="transmembrane region" description="Helical" evidence="1">
    <location>
        <begin position="401"/>
        <end position="421"/>
    </location>
</feature>
<keyword evidence="1" id="KW-1133">Transmembrane helix</keyword>
<sequence length="451" mass="51874">MDNITLEKVETAIWGRVQSRHALLAVVDWISTLPFEIGVIWPTKWSLVKVLYILNRYFLADVLFYYLYFMVPNVETCRISFIVSGVITLIGIALAEAVIFIRLYALSGQSRIYRIWLPLQFIAVQVAGYCLGFFVKPVLLLLDVTLNAASSIVNIALLLLLPSTASTMFVIPQRVIHSILASRMILHLREHSYHQEKGHKFEDRLDLRIVSALVDSSPYDLRQGSKTMDAAVFISSIRNKIIAKHVHNIVVTTWIADWLHTLPFEVEVIWPVRWNLVKFLYLFSRYFPIDIIFNYIYIEGSDVEVRVRSLTLTQPNFKTTAFVDVSDLILRWLSIIPMGTLTRPSTCGLSISGRKPHICIYCLRFTDGQRNFDHARDALHWFYEASAYMEPLVEIFFRDGFVFFLFLVGSSVVNIVMLASLPPSNRTLFALPQRVIHSILASRMILHLRQE</sequence>
<feature type="domain" description="DUF6533" evidence="2">
    <location>
        <begin position="24"/>
        <end position="58"/>
    </location>
</feature>
<name>A0A4Q2D1F5_9AGAR</name>
<proteinExistence type="predicted"/>
<feature type="transmembrane region" description="Helical" evidence="1">
    <location>
        <begin position="81"/>
        <end position="103"/>
    </location>
</feature>
<dbReference type="Pfam" id="PF20151">
    <property type="entry name" value="DUF6533"/>
    <property type="match status" value="2"/>
</dbReference>
<evidence type="ECO:0000256" key="1">
    <source>
        <dbReference type="SAM" id="Phobius"/>
    </source>
</evidence>
<keyword evidence="1" id="KW-0472">Membrane</keyword>
<accession>A0A4Q2D1F5</accession>
<reference evidence="3 4" key="1">
    <citation type="submission" date="2019-01" db="EMBL/GenBank/DDBJ databases">
        <title>Draft genome sequence of Psathyrella aberdarensis IHI B618.</title>
        <authorList>
            <person name="Buettner E."/>
            <person name="Kellner H."/>
        </authorList>
    </citation>
    <scope>NUCLEOTIDE SEQUENCE [LARGE SCALE GENOMIC DNA]</scope>
    <source>
        <strain evidence="3 4">IHI B618</strain>
    </source>
</reference>
<protein>
    <recommendedName>
        <fullName evidence="2">DUF6533 domain-containing protein</fullName>
    </recommendedName>
</protein>
<organism evidence="3 4">
    <name type="scientific">Candolleomyces aberdarensis</name>
    <dbReference type="NCBI Taxonomy" id="2316362"/>
    <lineage>
        <taxon>Eukaryota</taxon>
        <taxon>Fungi</taxon>
        <taxon>Dikarya</taxon>
        <taxon>Basidiomycota</taxon>
        <taxon>Agaricomycotina</taxon>
        <taxon>Agaricomycetes</taxon>
        <taxon>Agaricomycetidae</taxon>
        <taxon>Agaricales</taxon>
        <taxon>Agaricineae</taxon>
        <taxon>Psathyrellaceae</taxon>
        <taxon>Candolleomyces</taxon>
    </lineage>
</organism>
<keyword evidence="4" id="KW-1185">Reference proteome</keyword>
<dbReference type="EMBL" id="SDEE01001412">
    <property type="protein sequence ID" value="RXW12101.1"/>
    <property type="molecule type" value="Genomic_DNA"/>
</dbReference>
<feature type="transmembrane region" description="Helical" evidence="1">
    <location>
        <begin position="50"/>
        <end position="69"/>
    </location>
</feature>
<evidence type="ECO:0000313" key="3">
    <source>
        <dbReference type="EMBL" id="RXW12101.1"/>
    </source>
</evidence>
<feature type="transmembrane region" description="Helical" evidence="1">
    <location>
        <begin position="155"/>
        <end position="176"/>
    </location>
</feature>
<gene>
    <name evidence="3" type="ORF">EST38_g13753</name>
</gene>